<protein>
    <submittedName>
        <fullName evidence="1">Uncharacterized protein</fullName>
    </submittedName>
</protein>
<dbReference type="EMBL" id="JAINUF010000004">
    <property type="protein sequence ID" value="KAJ8365346.1"/>
    <property type="molecule type" value="Genomic_DNA"/>
</dbReference>
<organism evidence="1 2">
    <name type="scientific">Synaphobranchus kaupii</name>
    <name type="common">Kaup's arrowtooth eel</name>
    <dbReference type="NCBI Taxonomy" id="118154"/>
    <lineage>
        <taxon>Eukaryota</taxon>
        <taxon>Metazoa</taxon>
        <taxon>Chordata</taxon>
        <taxon>Craniata</taxon>
        <taxon>Vertebrata</taxon>
        <taxon>Euteleostomi</taxon>
        <taxon>Actinopterygii</taxon>
        <taxon>Neopterygii</taxon>
        <taxon>Teleostei</taxon>
        <taxon>Anguilliformes</taxon>
        <taxon>Synaphobranchidae</taxon>
        <taxon>Synaphobranchus</taxon>
    </lineage>
</organism>
<sequence>MPLVPLRQHASSSIRRKQQLTWGFCMHPSPAGDPRLASVTEGWSSGIDASQPIGDMQGGYCDSCHCTGKVNFLLGDLETSGNVNRPC</sequence>
<keyword evidence="2" id="KW-1185">Reference proteome</keyword>
<name>A0A9Q1J427_SYNKA</name>
<evidence type="ECO:0000313" key="2">
    <source>
        <dbReference type="Proteomes" id="UP001152622"/>
    </source>
</evidence>
<comment type="caution">
    <text evidence="1">The sequence shown here is derived from an EMBL/GenBank/DDBJ whole genome shotgun (WGS) entry which is preliminary data.</text>
</comment>
<dbReference type="OrthoDB" id="3349449at2759"/>
<dbReference type="Proteomes" id="UP001152622">
    <property type="component" value="Chromosome 4"/>
</dbReference>
<proteinExistence type="predicted"/>
<evidence type="ECO:0000313" key="1">
    <source>
        <dbReference type="EMBL" id="KAJ8365346.1"/>
    </source>
</evidence>
<accession>A0A9Q1J427</accession>
<gene>
    <name evidence="1" type="ORF">SKAU_G00141770</name>
</gene>
<reference evidence="1" key="1">
    <citation type="journal article" date="2023" name="Science">
        <title>Genome structures resolve the early diversification of teleost fishes.</title>
        <authorList>
            <person name="Parey E."/>
            <person name="Louis A."/>
            <person name="Montfort J."/>
            <person name="Bouchez O."/>
            <person name="Roques C."/>
            <person name="Iampietro C."/>
            <person name="Lluch J."/>
            <person name="Castinel A."/>
            <person name="Donnadieu C."/>
            <person name="Desvignes T."/>
            <person name="Floi Bucao C."/>
            <person name="Jouanno E."/>
            <person name="Wen M."/>
            <person name="Mejri S."/>
            <person name="Dirks R."/>
            <person name="Jansen H."/>
            <person name="Henkel C."/>
            <person name="Chen W.J."/>
            <person name="Zahm M."/>
            <person name="Cabau C."/>
            <person name="Klopp C."/>
            <person name="Thompson A.W."/>
            <person name="Robinson-Rechavi M."/>
            <person name="Braasch I."/>
            <person name="Lecointre G."/>
            <person name="Bobe J."/>
            <person name="Postlethwait J.H."/>
            <person name="Berthelot C."/>
            <person name="Roest Crollius H."/>
            <person name="Guiguen Y."/>
        </authorList>
    </citation>
    <scope>NUCLEOTIDE SEQUENCE</scope>
    <source>
        <strain evidence="1">WJC10195</strain>
    </source>
</reference>
<dbReference type="AlphaFoldDB" id="A0A9Q1J427"/>